<name>A0ABZ3BNG2_BURPY</name>
<proteinExistence type="predicted"/>
<keyword evidence="2" id="KW-1185">Reference proteome</keyword>
<evidence type="ECO:0000313" key="2">
    <source>
        <dbReference type="Proteomes" id="UP001484179"/>
    </source>
</evidence>
<reference evidence="1 2" key="1">
    <citation type="submission" date="2024-04" db="EMBL/GenBank/DDBJ databases">
        <title>Biological Control Activity of Plant Growth Promoting Rhizobacteria Burkholderia pyrrocinia BX1 against Tobacco black shank Introduction Tobacco black shank (TBS) caused by the oomycete Phytophthora. nicotianae (P. nicotianae) has become a destructive soil.</title>
        <authorList>
            <person name="Liu X."/>
            <person name="Shu C."/>
        </authorList>
    </citation>
    <scope>NUCLEOTIDE SEQUENCE [LARGE SCALE GENOMIC DNA]</scope>
    <source>
        <strain evidence="1 2">BX1</strain>
    </source>
</reference>
<dbReference type="Proteomes" id="UP001484179">
    <property type="component" value="Chromosome 2"/>
</dbReference>
<evidence type="ECO:0000313" key="1">
    <source>
        <dbReference type="EMBL" id="WZW56556.1"/>
    </source>
</evidence>
<protein>
    <submittedName>
        <fullName evidence="1">Uncharacterized protein</fullName>
    </submittedName>
</protein>
<organism evidence="1 2">
    <name type="scientific">Burkholderia pyrrocinia</name>
    <name type="common">Pseudomonas pyrrocinia</name>
    <dbReference type="NCBI Taxonomy" id="60550"/>
    <lineage>
        <taxon>Bacteria</taxon>
        <taxon>Pseudomonadati</taxon>
        <taxon>Pseudomonadota</taxon>
        <taxon>Betaproteobacteria</taxon>
        <taxon>Burkholderiales</taxon>
        <taxon>Burkholderiaceae</taxon>
        <taxon>Burkholderia</taxon>
        <taxon>Burkholderia cepacia complex</taxon>
    </lineage>
</organism>
<sequence>MSIPMLEYHGHTLRGCAHPRFRPFDDRHAPSRRRIRSIVRVDTIPPTTAAAPRDTTVFREGVPQQAALAVEPATQFGKDIVDGKIAPPEI</sequence>
<gene>
    <name evidence="1" type="ORF">WN985_28865</name>
</gene>
<accession>A0ABZ3BNG2</accession>
<dbReference type="EMBL" id="CP150850">
    <property type="protein sequence ID" value="WZW56556.1"/>
    <property type="molecule type" value="Genomic_DNA"/>
</dbReference>
<dbReference type="RefSeq" id="WP_342310422.1">
    <property type="nucleotide sequence ID" value="NZ_CP150850.1"/>
</dbReference>